<keyword evidence="3" id="KW-1185">Reference proteome</keyword>
<dbReference type="Proteomes" id="UP001153050">
    <property type="component" value="Unassembled WGS sequence"/>
</dbReference>
<dbReference type="RefSeq" id="WP_254017934.1">
    <property type="nucleotide sequence ID" value="NZ_CAKXZT010000117.1"/>
</dbReference>
<organism evidence="2 3">
    <name type="scientific">Mesorhizobium escarrei</name>
    <dbReference type="NCBI Taxonomy" id="666018"/>
    <lineage>
        <taxon>Bacteria</taxon>
        <taxon>Pseudomonadati</taxon>
        <taxon>Pseudomonadota</taxon>
        <taxon>Alphaproteobacteria</taxon>
        <taxon>Hyphomicrobiales</taxon>
        <taxon>Phyllobacteriaceae</taxon>
        <taxon>Mesorhizobium</taxon>
    </lineage>
</organism>
<evidence type="ECO:0000313" key="2">
    <source>
        <dbReference type="EMBL" id="CAH2399602.1"/>
    </source>
</evidence>
<evidence type="ECO:0000256" key="1">
    <source>
        <dbReference type="SAM" id="MobiDB-lite"/>
    </source>
</evidence>
<name>A0ABM9DSD0_9HYPH</name>
<feature type="compositionally biased region" description="Basic and acidic residues" evidence="1">
    <location>
        <begin position="48"/>
        <end position="59"/>
    </location>
</feature>
<gene>
    <name evidence="2" type="ORF">MES5069_230020</name>
</gene>
<accession>A0ABM9DSD0</accession>
<dbReference type="EMBL" id="CAKXZT010000117">
    <property type="protein sequence ID" value="CAH2399602.1"/>
    <property type="molecule type" value="Genomic_DNA"/>
</dbReference>
<comment type="caution">
    <text evidence="2">The sequence shown here is derived from an EMBL/GenBank/DDBJ whole genome shotgun (WGS) entry which is preliminary data.</text>
</comment>
<feature type="region of interest" description="Disordered" evidence="1">
    <location>
        <begin position="40"/>
        <end position="59"/>
    </location>
</feature>
<sequence>MPRRTFASKEDAAAARKAYLKAYNKSYQRPDEDAYRAQSRAAYFDNPEPARERENSRYRTDPDFRARKLEAARQWREANPERVLAYREEARINRLKGRVVKAKAASKDT</sequence>
<protein>
    <submittedName>
        <fullName evidence="2">Uncharacterized protein</fullName>
    </submittedName>
</protein>
<evidence type="ECO:0000313" key="3">
    <source>
        <dbReference type="Proteomes" id="UP001153050"/>
    </source>
</evidence>
<proteinExistence type="predicted"/>
<reference evidence="2 3" key="1">
    <citation type="submission" date="2022-03" db="EMBL/GenBank/DDBJ databases">
        <authorList>
            <person name="Brunel B."/>
        </authorList>
    </citation>
    <scope>NUCLEOTIDE SEQUENCE [LARGE SCALE GENOMIC DNA]</scope>
    <source>
        <strain evidence="2">STM5069sample</strain>
    </source>
</reference>